<dbReference type="InterPro" id="IPR029069">
    <property type="entry name" value="HotDog_dom_sf"/>
</dbReference>
<keyword evidence="4" id="KW-1185">Reference proteome</keyword>
<name>A0A316DXP9_9FLAO</name>
<dbReference type="SUPFAM" id="SSF54637">
    <property type="entry name" value="Thioesterase/thiol ester dehydrase-isomerase"/>
    <property type="match status" value="1"/>
</dbReference>
<evidence type="ECO:0000313" key="1">
    <source>
        <dbReference type="EMBL" id="MBD1261690.1"/>
    </source>
</evidence>
<dbReference type="InterPro" id="IPR052723">
    <property type="entry name" value="Acyl-CoA_thioesterase_PaaI"/>
</dbReference>
<sequence>MESNKQKTHQLASEKLIGSVVSIGTDSATVKLTITEEMIVDSYHLSHGSFVFGLADYAAMLAVNEPTVVLGKATSKFLKPVVLHDEVTAVATITDNSNGKKVTVSVVVENQNNEQVFEGEFVCFVLEKHILED</sequence>
<reference evidence="1 4" key="2">
    <citation type="submission" date="2020-07" db="EMBL/GenBank/DDBJ databases">
        <title>The draft genome sequence of Maribacter polysiphoniae KCTC 22021.</title>
        <authorList>
            <person name="Mu L."/>
        </authorList>
    </citation>
    <scope>NUCLEOTIDE SEQUENCE [LARGE SCALE GENOMIC DNA]</scope>
    <source>
        <strain evidence="1 4">KCTC 22021</strain>
    </source>
</reference>
<dbReference type="EMBL" id="JACWLN010000006">
    <property type="protein sequence ID" value="MBD1261690.1"/>
    <property type="molecule type" value="Genomic_DNA"/>
</dbReference>
<dbReference type="Proteomes" id="UP000245667">
    <property type="component" value="Unassembled WGS sequence"/>
</dbReference>
<protein>
    <submittedName>
        <fullName evidence="1 2">Thioesterase</fullName>
    </submittedName>
</protein>
<evidence type="ECO:0000313" key="2">
    <source>
        <dbReference type="EMBL" id="PWK22506.1"/>
    </source>
</evidence>
<comment type="caution">
    <text evidence="2">The sequence shown here is derived from an EMBL/GenBank/DDBJ whole genome shotgun (WGS) entry which is preliminary data.</text>
</comment>
<dbReference type="Gene3D" id="3.10.129.10">
    <property type="entry name" value="Hotdog Thioesterase"/>
    <property type="match status" value="1"/>
</dbReference>
<proteinExistence type="predicted"/>
<dbReference type="OrthoDB" id="9801625at2"/>
<dbReference type="Proteomes" id="UP000651837">
    <property type="component" value="Unassembled WGS sequence"/>
</dbReference>
<dbReference type="EMBL" id="QGGQ01000007">
    <property type="protein sequence ID" value="PWK22506.1"/>
    <property type="molecule type" value="Genomic_DNA"/>
</dbReference>
<dbReference type="PANTHER" id="PTHR42856">
    <property type="entry name" value="ACYL-COENZYME A THIOESTERASE PAAI"/>
    <property type="match status" value="1"/>
</dbReference>
<dbReference type="RefSeq" id="WP_109652162.1">
    <property type="nucleotide sequence ID" value="NZ_CAJQNU010000029.1"/>
</dbReference>
<reference evidence="2 3" key="1">
    <citation type="submission" date="2018-05" db="EMBL/GenBank/DDBJ databases">
        <title>Genomic Encyclopedia of Archaeal and Bacterial Type Strains, Phase II (KMG-II): from individual species to whole genera.</title>
        <authorList>
            <person name="Goeker M."/>
        </authorList>
    </citation>
    <scope>NUCLEOTIDE SEQUENCE [LARGE SCALE GENOMIC DNA]</scope>
    <source>
        <strain evidence="2 3">DSM 23514</strain>
    </source>
</reference>
<organism evidence="2 3">
    <name type="scientific">Maribacter polysiphoniae</name>
    <dbReference type="NCBI Taxonomy" id="429344"/>
    <lineage>
        <taxon>Bacteria</taxon>
        <taxon>Pseudomonadati</taxon>
        <taxon>Bacteroidota</taxon>
        <taxon>Flavobacteriia</taxon>
        <taxon>Flavobacteriales</taxon>
        <taxon>Flavobacteriaceae</taxon>
        <taxon>Maribacter</taxon>
    </lineage>
</organism>
<dbReference type="GO" id="GO:0016289">
    <property type="term" value="F:acyl-CoA hydrolase activity"/>
    <property type="evidence" value="ECO:0007669"/>
    <property type="project" value="TreeGrafter"/>
</dbReference>
<evidence type="ECO:0000313" key="3">
    <source>
        <dbReference type="Proteomes" id="UP000245667"/>
    </source>
</evidence>
<dbReference type="AlphaFoldDB" id="A0A316DXP9"/>
<gene>
    <name evidence="1" type="ORF">HZY62_13880</name>
    <name evidence="2" type="ORF">LX92_02981</name>
</gene>
<dbReference type="PANTHER" id="PTHR42856:SF1">
    <property type="entry name" value="ACYL-COENZYME A THIOESTERASE PAAI"/>
    <property type="match status" value="1"/>
</dbReference>
<accession>A0A316DXP9</accession>
<evidence type="ECO:0000313" key="4">
    <source>
        <dbReference type="Proteomes" id="UP000651837"/>
    </source>
</evidence>